<organism evidence="9 10">
    <name type="scientific">Hyaloscypha hepaticicola</name>
    <dbReference type="NCBI Taxonomy" id="2082293"/>
    <lineage>
        <taxon>Eukaryota</taxon>
        <taxon>Fungi</taxon>
        <taxon>Dikarya</taxon>
        <taxon>Ascomycota</taxon>
        <taxon>Pezizomycotina</taxon>
        <taxon>Leotiomycetes</taxon>
        <taxon>Helotiales</taxon>
        <taxon>Hyaloscyphaceae</taxon>
        <taxon>Hyaloscypha</taxon>
    </lineage>
</organism>
<evidence type="ECO:0000259" key="8">
    <source>
        <dbReference type="PROSITE" id="PS51635"/>
    </source>
</evidence>
<dbReference type="OrthoDB" id="194358at2759"/>
<feature type="short sequence motif" description="GXGXXG" evidence="7">
    <location>
        <begin position="715"/>
        <end position="720"/>
    </location>
</feature>
<feature type="short sequence motif" description="DGA/G" evidence="7">
    <location>
        <begin position="896"/>
        <end position="898"/>
    </location>
</feature>
<proteinExistence type="predicted"/>
<feature type="active site" description="Proton acceptor" evidence="7">
    <location>
        <position position="896"/>
    </location>
</feature>
<evidence type="ECO:0000313" key="10">
    <source>
        <dbReference type="Proteomes" id="UP000235672"/>
    </source>
</evidence>
<evidence type="ECO:0000256" key="7">
    <source>
        <dbReference type="PROSITE-ProRule" id="PRU01161"/>
    </source>
</evidence>
<dbReference type="InterPro" id="IPR002641">
    <property type="entry name" value="PNPLA_dom"/>
</dbReference>
<feature type="domain" description="PNPLA" evidence="8">
    <location>
        <begin position="711"/>
        <end position="909"/>
    </location>
</feature>
<dbReference type="PROSITE" id="PS51635">
    <property type="entry name" value="PNPLA"/>
    <property type="match status" value="1"/>
</dbReference>
<keyword evidence="1" id="KW-0479">Metal-binding</keyword>
<dbReference type="GO" id="GO:0008270">
    <property type="term" value="F:zinc ion binding"/>
    <property type="evidence" value="ECO:0007669"/>
    <property type="project" value="UniProtKB-KW"/>
</dbReference>
<dbReference type="InterPro" id="IPR013087">
    <property type="entry name" value="Znf_C2H2_type"/>
</dbReference>
<dbReference type="Pfam" id="PF01734">
    <property type="entry name" value="Patatin"/>
    <property type="match status" value="1"/>
</dbReference>
<dbReference type="GO" id="GO:0047499">
    <property type="term" value="F:calcium-independent phospholipase A2 activity"/>
    <property type="evidence" value="ECO:0007669"/>
    <property type="project" value="TreeGrafter"/>
</dbReference>
<keyword evidence="6 7" id="KW-0443">Lipid metabolism</keyword>
<dbReference type="PROSITE" id="PS00518">
    <property type="entry name" value="ZF_RING_1"/>
    <property type="match status" value="1"/>
</dbReference>
<evidence type="ECO:0000313" key="9">
    <source>
        <dbReference type="EMBL" id="PMD22730.1"/>
    </source>
</evidence>
<evidence type="ECO:0000256" key="1">
    <source>
        <dbReference type="ARBA" id="ARBA00022723"/>
    </source>
</evidence>
<keyword evidence="5 7" id="KW-0442">Lipid degradation</keyword>
<dbReference type="PROSITE" id="PS00028">
    <property type="entry name" value="ZINC_FINGER_C2H2_1"/>
    <property type="match status" value="1"/>
</dbReference>
<gene>
    <name evidence="9" type="ORF">NA56DRAFT_644352</name>
</gene>
<evidence type="ECO:0000256" key="2">
    <source>
        <dbReference type="ARBA" id="ARBA00022771"/>
    </source>
</evidence>
<keyword evidence="3 7" id="KW-0378">Hydrolase</keyword>
<sequence length="1158" mass="128979">MVMVEDRFCARCENAPAVVKCSCKNRFCRECFENEHLTKPRNAGHREVLPSKRQELANWALGKIHNLQNYAEGIQAYFHKDEATKWFGLAIEESAGEKITKLVETPRFAELIELSINRYTTSPKRQYPSLVSFVGETGAGKSTLIRLLIRAANSTSSSNDLEAPVSGSRSGEMASSATTGEVNLYFDPDTFGTESPAFFVDCEGLSGGEPLASKYQSSWSKYGKPYIIEARDGRQVDRDTAVKEIYPKFLYIFSDVVCMVTRNPRVSAELARKVLEWGKVGARNAVNQYSLPALIVIINGPTIEDPPQSWLSDDLDAATNSFFNRINEEINTNAMLQALAEENGVESMSALFERYYSSVHVCYVPLEGYGRYGSGDFVMQQVERLRRRILSDSTKVQQTRAKNWMRYDARLLLMTFRYAFEHLASRTAEPFDFNVLRQQAILPESTEMRISSFLNLCLSERFEANFMYASEVIASSLVRHALRTADIDAVCDPSIVCSADMKSVCQRAVEQFLDASQPCAFVDGASGIRCVNTKNGHAKGHQGSLGAFLADGYFVSGDFDASKFVETIETFVKSMLKDIVDQDMNHRITVKYLAKQHRDILQSAPNRDFWFPKAPNPLISLFLSFFGGVFRGSHLSASNDPCYGCLFGRPEYKLPCGHFICQECLIDFDQKEETGPHHIVIHRKCVLCAAPTIRQGYKIPVRPELSGLRILSLDGGGVRGIIQIVALQRLEALIGLNLPLGQFFDLIVGTSAGGLVALGLGQDKLSATQCIEKFKTICKTGFQLRAWAGLWRVLSIWFSGSIYQSDAIENALRGAYKPEELFGLRNIEQVSSSWPRVAVTTTVETDCWLLANYNQGDSKRYLKSGIATYEAARATSAAPLYFEPYTSDINGAVCRDGGLRENNPSTVALNESRELWGENAKIDLFLSLGSGIGNYPTPEPSGLQALPVAVQSPLKILLATMNGDSAWKRFYSSVESRIQRRARRLNPQFDWTTEPGLDAVGMIDEMLNIAKDYSFYVPRDESPFRAAADASTDALVETAHQLRASLYYFHLDSITRNMGQDIAVIKGHIYCRLILPEQIDAFNKLVAKTSGFKVNGTTNITMPEFSDDAEFKVPVSIIKKLDTGSVPVRIDAIFEDDRLVSISGFPTTIEELLIHSHQ</sequence>
<dbReference type="CDD" id="cd07199">
    <property type="entry name" value="Pat17_PNPLA8_PNPLA9_like"/>
    <property type="match status" value="1"/>
</dbReference>
<evidence type="ECO:0000256" key="5">
    <source>
        <dbReference type="ARBA" id="ARBA00022963"/>
    </source>
</evidence>
<dbReference type="SUPFAM" id="SSF52540">
    <property type="entry name" value="P-loop containing nucleoside triphosphate hydrolases"/>
    <property type="match status" value="1"/>
</dbReference>
<dbReference type="Proteomes" id="UP000235672">
    <property type="component" value="Unassembled WGS sequence"/>
</dbReference>
<dbReference type="EMBL" id="KZ613476">
    <property type="protein sequence ID" value="PMD22730.1"/>
    <property type="molecule type" value="Genomic_DNA"/>
</dbReference>
<name>A0A2J6Q8X3_9HELO</name>
<accession>A0A2J6Q8X3</accession>
<dbReference type="InterPro" id="IPR016035">
    <property type="entry name" value="Acyl_Trfase/lysoPLipase"/>
</dbReference>
<protein>
    <recommendedName>
        <fullName evidence="8">PNPLA domain-containing protein</fullName>
    </recommendedName>
</protein>
<dbReference type="Gene3D" id="3.40.1090.10">
    <property type="entry name" value="Cytosolic phospholipase A2 catalytic domain"/>
    <property type="match status" value="1"/>
</dbReference>
<dbReference type="GO" id="GO:0019369">
    <property type="term" value="P:arachidonate metabolic process"/>
    <property type="evidence" value="ECO:0007669"/>
    <property type="project" value="TreeGrafter"/>
</dbReference>
<dbReference type="InterPro" id="IPR027417">
    <property type="entry name" value="P-loop_NTPase"/>
</dbReference>
<dbReference type="STRING" id="1745343.A0A2J6Q8X3"/>
<feature type="short sequence motif" description="GXSXG" evidence="7">
    <location>
        <begin position="749"/>
        <end position="753"/>
    </location>
</feature>
<dbReference type="SUPFAM" id="SSF52151">
    <property type="entry name" value="FabD/lysophospholipase-like"/>
    <property type="match status" value="1"/>
</dbReference>
<dbReference type="GO" id="GO:0016020">
    <property type="term" value="C:membrane"/>
    <property type="evidence" value="ECO:0007669"/>
    <property type="project" value="TreeGrafter"/>
</dbReference>
<keyword evidence="4" id="KW-0862">Zinc</keyword>
<feature type="active site" description="Nucleophile" evidence="7">
    <location>
        <position position="751"/>
    </location>
</feature>
<dbReference type="Gene3D" id="3.40.50.300">
    <property type="entry name" value="P-loop containing nucleotide triphosphate hydrolases"/>
    <property type="match status" value="1"/>
</dbReference>
<dbReference type="CDD" id="cd19757">
    <property type="entry name" value="Bbox1"/>
    <property type="match status" value="1"/>
</dbReference>
<reference evidence="9 10" key="1">
    <citation type="submission" date="2016-05" db="EMBL/GenBank/DDBJ databases">
        <title>A degradative enzymes factory behind the ericoid mycorrhizal symbiosis.</title>
        <authorList>
            <consortium name="DOE Joint Genome Institute"/>
            <person name="Martino E."/>
            <person name="Morin E."/>
            <person name="Grelet G."/>
            <person name="Kuo A."/>
            <person name="Kohler A."/>
            <person name="Daghino S."/>
            <person name="Barry K."/>
            <person name="Choi C."/>
            <person name="Cichocki N."/>
            <person name="Clum A."/>
            <person name="Copeland A."/>
            <person name="Hainaut M."/>
            <person name="Haridas S."/>
            <person name="Labutti K."/>
            <person name="Lindquist E."/>
            <person name="Lipzen A."/>
            <person name="Khouja H.-R."/>
            <person name="Murat C."/>
            <person name="Ohm R."/>
            <person name="Olson A."/>
            <person name="Spatafora J."/>
            <person name="Veneault-Fourrey C."/>
            <person name="Henrissat B."/>
            <person name="Grigoriev I."/>
            <person name="Martin F."/>
            <person name="Perotto S."/>
        </authorList>
    </citation>
    <scope>NUCLEOTIDE SEQUENCE [LARGE SCALE GENOMIC DNA]</scope>
    <source>
        <strain evidence="9 10">UAMH 7357</strain>
    </source>
</reference>
<dbReference type="PANTHER" id="PTHR24185">
    <property type="entry name" value="CALCIUM-INDEPENDENT PHOSPHOLIPASE A2-GAMMA"/>
    <property type="match status" value="1"/>
</dbReference>
<keyword evidence="2" id="KW-0863">Zinc-finger</keyword>
<evidence type="ECO:0000256" key="4">
    <source>
        <dbReference type="ARBA" id="ARBA00022833"/>
    </source>
</evidence>
<dbReference type="GO" id="GO:0016042">
    <property type="term" value="P:lipid catabolic process"/>
    <property type="evidence" value="ECO:0007669"/>
    <property type="project" value="UniProtKB-UniRule"/>
</dbReference>
<dbReference type="InterPro" id="IPR017907">
    <property type="entry name" value="Znf_RING_CS"/>
</dbReference>
<keyword evidence="10" id="KW-1185">Reference proteome</keyword>
<dbReference type="PANTHER" id="PTHR24185:SF1">
    <property type="entry name" value="CALCIUM-INDEPENDENT PHOSPHOLIPASE A2-GAMMA"/>
    <property type="match status" value="1"/>
</dbReference>
<evidence type="ECO:0000256" key="6">
    <source>
        <dbReference type="ARBA" id="ARBA00023098"/>
    </source>
</evidence>
<dbReference type="GO" id="GO:0046486">
    <property type="term" value="P:glycerolipid metabolic process"/>
    <property type="evidence" value="ECO:0007669"/>
    <property type="project" value="UniProtKB-ARBA"/>
</dbReference>
<dbReference type="AlphaFoldDB" id="A0A2J6Q8X3"/>
<evidence type="ECO:0000256" key="3">
    <source>
        <dbReference type="ARBA" id="ARBA00022801"/>
    </source>
</evidence>